<feature type="domain" description="HTH luxR-type" evidence="3">
    <location>
        <begin position="855"/>
        <end position="920"/>
    </location>
</feature>
<proteinExistence type="predicted"/>
<dbReference type="InterPro" id="IPR011990">
    <property type="entry name" value="TPR-like_helical_dom_sf"/>
</dbReference>
<dbReference type="Pfam" id="PF00196">
    <property type="entry name" value="GerE"/>
    <property type="match status" value="1"/>
</dbReference>
<dbReference type="EMBL" id="JABVEC010000052">
    <property type="protein sequence ID" value="MBC6470967.1"/>
    <property type="molecule type" value="Genomic_DNA"/>
</dbReference>
<dbReference type="InterPro" id="IPR016032">
    <property type="entry name" value="Sig_transdc_resp-reg_C-effctor"/>
</dbReference>
<dbReference type="InterPro" id="IPR041664">
    <property type="entry name" value="AAA_16"/>
</dbReference>
<keyword evidence="1" id="KW-0547">Nucleotide-binding</keyword>
<keyword evidence="2" id="KW-0067">ATP-binding</keyword>
<dbReference type="Gene3D" id="1.10.10.10">
    <property type="entry name" value="Winged helix-like DNA-binding domain superfamily/Winged helix DNA-binding domain"/>
    <property type="match status" value="1"/>
</dbReference>
<accession>A0ABR7M2Q4</accession>
<dbReference type="Proteomes" id="UP000805614">
    <property type="component" value="Unassembled WGS sequence"/>
</dbReference>
<evidence type="ECO:0000256" key="1">
    <source>
        <dbReference type="ARBA" id="ARBA00022741"/>
    </source>
</evidence>
<dbReference type="PRINTS" id="PR00038">
    <property type="entry name" value="HTHLUXR"/>
</dbReference>
<dbReference type="SUPFAM" id="SSF52540">
    <property type="entry name" value="P-loop containing nucleoside triphosphate hydrolases"/>
    <property type="match status" value="1"/>
</dbReference>
<dbReference type="PANTHER" id="PTHR16305:SF35">
    <property type="entry name" value="TRANSCRIPTIONAL ACTIVATOR DOMAIN"/>
    <property type="match status" value="1"/>
</dbReference>
<reference evidence="4 5" key="1">
    <citation type="submission" date="2020-06" db="EMBL/GenBank/DDBJ databases">
        <title>Actinomadura xiongansis sp. nov., isolated from soil of Baiyangdian.</title>
        <authorList>
            <person name="Zhang X."/>
        </authorList>
    </citation>
    <scope>NUCLEOTIDE SEQUENCE [LARGE SCALE GENOMIC DNA]</scope>
    <source>
        <strain evidence="4 5">HBUM206468</strain>
    </source>
</reference>
<evidence type="ECO:0000313" key="4">
    <source>
        <dbReference type="EMBL" id="MBC6470967.1"/>
    </source>
</evidence>
<keyword evidence="5" id="KW-1185">Reference proteome</keyword>
<dbReference type="InterPro" id="IPR000792">
    <property type="entry name" value="Tscrpt_reg_LuxR_C"/>
</dbReference>
<dbReference type="InterPro" id="IPR027417">
    <property type="entry name" value="P-loop_NTPase"/>
</dbReference>
<dbReference type="SUPFAM" id="SSF48452">
    <property type="entry name" value="TPR-like"/>
    <property type="match status" value="1"/>
</dbReference>
<evidence type="ECO:0000259" key="3">
    <source>
        <dbReference type="PROSITE" id="PS50043"/>
    </source>
</evidence>
<dbReference type="RefSeq" id="WP_187248005.1">
    <property type="nucleotide sequence ID" value="NZ_BAAAOK010000054.1"/>
</dbReference>
<dbReference type="CDD" id="cd06170">
    <property type="entry name" value="LuxR_C_like"/>
    <property type="match status" value="1"/>
</dbReference>
<name>A0ABR7M2Q4_9ACTN</name>
<dbReference type="PROSITE" id="PS50043">
    <property type="entry name" value="HTH_LUXR_2"/>
    <property type="match status" value="1"/>
</dbReference>
<evidence type="ECO:0000256" key="2">
    <source>
        <dbReference type="ARBA" id="ARBA00022840"/>
    </source>
</evidence>
<dbReference type="SMART" id="SM00421">
    <property type="entry name" value="HTH_LUXR"/>
    <property type="match status" value="1"/>
</dbReference>
<gene>
    <name evidence="4" type="ORF">HKK74_36575</name>
</gene>
<evidence type="ECO:0000313" key="5">
    <source>
        <dbReference type="Proteomes" id="UP000805614"/>
    </source>
</evidence>
<dbReference type="SUPFAM" id="SSF46894">
    <property type="entry name" value="C-terminal effector domain of the bipartite response regulators"/>
    <property type="match status" value="1"/>
</dbReference>
<comment type="caution">
    <text evidence="4">The sequence shown here is derived from an EMBL/GenBank/DDBJ whole genome shotgun (WGS) entry which is preliminary data.</text>
</comment>
<sequence length="920" mass="97082">MLFGRDQELAAIDELLVGARARRSGALLLRGEAGIGKTALLDHAAAAAGLRVLRGAGVESEAELPFAALHLLLRPVLDRVGALPAVQAQALQAALGLAPADSGDWFLVGLAVLSLLSELAEERPVLCLIDDAQGMDRASAGALLFAARRLDAEGVAMVFAARDGEPGFAADGLPELRLRGLDERAAADLLGEHGEGLSADVRQRVLSEAAGNPLGLIELPKALGDGGGRDGDGDVRRGVPGAGLPLTDRLREAFRGQVGRLPETTRALLLIAALEDTGDLGVVLTAAQALGASLDDLDAAERSGLIRAGAGTVLFRHPLLRAAVADGSPLGARVAAHAALATALGRPADADRRAWHLAAAATGPDEAVAAELERTAVRARDRSGYSAAASAYERAARLTPHTGPQERRLALAAEAAAESGDLERAGRLAEQAAGLTDDPALRARLTEIRAAASFWGGSRGSAYRLLIEGADLVSAADPHRTASMLIEAVHIGWYTGERELTESIGRLSAVPLTATDPLTPIRRLLTLATAPIVGAAVTGSASGEESQEPDELIAMARERVADPADLILVAALGLILGQDTVTFELASSLAAQSRDQGRIGRLPQVLFYLCSAQQFLGRHGDAKATAAEALDIARDTAQRQWTERLGEPLAFLAAFEGDEALCRQITDEALARVTSDDPSWEVPWVYAALGVLDLGLGRAESALARLRTLARGRARFHIFAIRSTPDLVEAAVRAGDRDAATEAFDQYERWARHARQPWIDALTLRCRALLAPDGSAADHYEAALRLHAKANRPFEHARTALLYGEWLRRARHKARARAHLREALETFERLGATPWTERARTELGATGTAAPAQPAPAALAGLTPQELQIVRLAARGLSNRDIAAQLFLSPRTVGYHLYKAYPKLGVASRGELAGLLAAMP</sequence>
<dbReference type="Pfam" id="PF13191">
    <property type="entry name" value="AAA_16"/>
    <property type="match status" value="1"/>
</dbReference>
<protein>
    <submittedName>
        <fullName evidence="4">AAA family ATPase</fullName>
    </submittedName>
</protein>
<dbReference type="InterPro" id="IPR036388">
    <property type="entry name" value="WH-like_DNA-bd_sf"/>
</dbReference>
<organism evidence="4 5">
    <name type="scientific">Actinomadura alba</name>
    <dbReference type="NCBI Taxonomy" id="406431"/>
    <lineage>
        <taxon>Bacteria</taxon>
        <taxon>Bacillati</taxon>
        <taxon>Actinomycetota</taxon>
        <taxon>Actinomycetes</taxon>
        <taxon>Streptosporangiales</taxon>
        <taxon>Thermomonosporaceae</taxon>
        <taxon>Actinomadura</taxon>
    </lineage>
</organism>
<dbReference type="PANTHER" id="PTHR16305">
    <property type="entry name" value="TESTICULAR SOLUBLE ADENYLYL CYCLASE"/>
    <property type="match status" value="1"/>
</dbReference>